<proteinExistence type="predicted"/>
<comment type="caution">
    <text evidence="2">The sequence shown here is derived from an EMBL/GenBank/DDBJ whole genome shotgun (WGS) entry which is preliminary data.</text>
</comment>
<keyword evidence="1" id="KW-1133">Transmembrane helix</keyword>
<organism evidence="2 3">
    <name type="scientific">Danxiaibacter flavus</name>
    <dbReference type="NCBI Taxonomy" id="3049108"/>
    <lineage>
        <taxon>Bacteria</taxon>
        <taxon>Pseudomonadati</taxon>
        <taxon>Bacteroidota</taxon>
        <taxon>Chitinophagia</taxon>
        <taxon>Chitinophagales</taxon>
        <taxon>Chitinophagaceae</taxon>
        <taxon>Danxiaibacter</taxon>
    </lineage>
</organism>
<dbReference type="Proteomes" id="UP001560573">
    <property type="component" value="Unassembled WGS sequence"/>
</dbReference>
<reference evidence="2 3" key="1">
    <citation type="submission" date="2023-07" db="EMBL/GenBank/DDBJ databases">
        <authorList>
            <person name="Lian W.-H."/>
        </authorList>
    </citation>
    <scope>NUCLEOTIDE SEQUENCE [LARGE SCALE GENOMIC DNA]</scope>
    <source>
        <strain evidence="2 3">SYSU DXS3180</strain>
    </source>
</reference>
<keyword evidence="1" id="KW-0812">Transmembrane</keyword>
<keyword evidence="3" id="KW-1185">Reference proteome</keyword>
<evidence type="ECO:0000256" key="1">
    <source>
        <dbReference type="SAM" id="Phobius"/>
    </source>
</evidence>
<dbReference type="InterPro" id="IPR025250">
    <property type="entry name" value="DUF4199"/>
</dbReference>
<feature type="transmembrane region" description="Helical" evidence="1">
    <location>
        <begin position="12"/>
        <end position="30"/>
    </location>
</feature>
<feature type="transmembrane region" description="Helical" evidence="1">
    <location>
        <begin position="78"/>
        <end position="96"/>
    </location>
</feature>
<accession>A0ABV3ZN99</accession>
<name>A0ABV3ZN99_9BACT</name>
<dbReference type="RefSeq" id="WP_369331456.1">
    <property type="nucleotide sequence ID" value="NZ_JAULBC010000007.1"/>
</dbReference>
<feature type="transmembrane region" description="Helical" evidence="1">
    <location>
        <begin position="36"/>
        <end position="57"/>
    </location>
</feature>
<gene>
    <name evidence="2" type="ORF">QTN47_21245</name>
</gene>
<feature type="transmembrane region" description="Helical" evidence="1">
    <location>
        <begin position="132"/>
        <end position="159"/>
    </location>
</feature>
<dbReference type="Pfam" id="PF13858">
    <property type="entry name" value="DUF4199"/>
    <property type="match status" value="1"/>
</dbReference>
<keyword evidence="1" id="KW-0472">Membrane</keyword>
<evidence type="ECO:0000313" key="2">
    <source>
        <dbReference type="EMBL" id="MEX6690048.1"/>
    </source>
</evidence>
<dbReference type="EMBL" id="JAULBC010000007">
    <property type="protein sequence ID" value="MEX6690048.1"/>
    <property type="molecule type" value="Genomic_DNA"/>
</dbReference>
<evidence type="ECO:0000313" key="3">
    <source>
        <dbReference type="Proteomes" id="UP001560573"/>
    </source>
</evidence>
<sequence>MEKKVTTPVVKGIIITLILIVFGLVIYFTGNMQNKVLGSVQYAILCVGIIWACINYANQMDGYVTFGNIFAHGFKTTAVVIALLSVYTFLALKFIFPDMIDQALEQARKEMESKNQMSDEQIEKGLEIGRKYFVPFVIGGLVLFFAIIGAIGSAIGAAVAKKKPQDPFSVQQPM</sequence>
<protein>
    <submittedName>
        <fullName evidence="2">DUF4199 domain-containing protein</fullName>
    </submittedName>
</protein>